<dbReference type="Gene3D" id="6.20.190.10">
    <property type="entry name" value="Nutrient germinant receptor protein C, domain 1"/>
    <property type="match status" value="1"/>
</dbReference>
<comment type="subcellular location">
    <subcellularLocation>
        <location evidence="1">Membrane</location>
        <topology evidence="1">Lipid-anchor</topology>
    </subcellularLocation>
</comment>
<protein>
    <submittedName>
        <fullName evidence="11">Ger(X)C family spore germination protein</fullName>
    </submittedName>
</protein>
<dbReference type="InterPro" id="IPR002195">
    <property type="entry name" value="Dihydroorotase_CS"/>
</dbReference>
<evidence type="ECO:0000256" key="6">
    <source>
        <dbReference type="ARBA" id="ARBA00023139"/>
    </source>
</evidence>
<feature type="compositionally biased region" description="Basic and acidic residues" evidence="8">
    <location>
        <begin position="259"/>
        <end position="276"/>
    </location>
</feature>
<dbReference type="AlphaFoldDB" id="A0A845LCP1"/>
<dbReference type="GO" id="GO:0016020">
    <property type="term" value="C:membrane"/>
    <property type="evidence" value="ECO:0007669"/>
    <property type="project" value="UniProtKB-SubCell"/>
</dbReference>
<feature type="domain" description="Spore germination GerAC-like C-terminal" evidence="9">
    <location>
        <begin position="302"/>
        <end position="467"/>
    </location>
</feature>
<dbReference type="OrthoDB" id="9816067at2"/>
<keyword evidence="3" id="KW-0309">Germination</keyword>
<evidence type="ECO:0000256" key="5">
    <source>
        <dbReference type="ARBA" id="ARBA00023136"/>
    </source>
</evidence>
<dbReference type="InterPro" id="IPR057336">
    <property type="entry name" value="GerAC_N"/>
</dbReference>
<dbReference type="PROSITE" id="PS00482">
    <property type="entry name" value="DIHYDROOROTASE_1"/>
    <property type="match status" value="1"/>
</dbReference>
<evidence type="ECO:0000256" key="2">
    <source>
        <dbReference type="ARBA" id="ARBA00007886"/>
    </source>
</evidence>
<evidence type="ECO:0000259" key="10">
    <source>
        <dbReference type="Pfam" id="PF25198"/>
    </source>
</evidence>
<keyword evidence="12" id="KW-1185">Reference proteome</keyword>
<evidence type="ECO:0000259" key="9">
    <source>
        <dbReference type="Pfam" id="PF05504"/>
    </source>
</evidence>
<feature type="domain" description="Spore germination protein N-terminal" evidence="10">
    <location>
        <begin position="70"/>
        <end position="248"/>
    </location>
</feature>
<dbReference type="GO" id="GO:0009847">
    <property type="term" value="P:spore germination"/>
    <property type="evidence" value="ECO:0007669"/>
    <property type="project" value="InterPro"/>
</dbReference>
<dbReference type="EMBL" id="WXEX01000011">
    <property type="protein sequence ID" value="MZP43958.1"/>
    <property type="molecule type" value="Genomic_DNA"/>
</dbReference>
<comment type="similarity">
    <text evidence="2">Belongs to the GerABKC lipoprotein family.</text>
</comment>
<evidence type="ECO:0000313" key="11">
    <source>
        <dbReference type="EMBL" id="MZP43958.1"/>
    </source>
</evidence>
<evidence type="ECO:0000256" key="7">
    <source>
        <dbReference type="ARBA" id="ARBA00023288"/>
    </source>
</evidence>
<dbReference type="GO" id="GO:0016812">
    <property type="term" value="F:hydrolase activity, acting on carbon-nitrogen (but not peptide) bonds, in cyclic amides"/>
    <property type="evidence" value="ECO:0007669"/>
    <property type="project" value="InterPro"/>
</dbReference>
<evidence type="ECO:0000313" key="12">
    <source>
        <dbReference type="Proteomes" id="UP000471031"/>
    </source>
</evidence>
<dbReference type="Pfam" id="PF05504">
    <property type="entry name" value="Spore_GerAC"/>
    <property type="match status" value="1"/>
</dbReference>
<evidence type="ECO:0000256" key="8">
    <source>
        <dbReference type="SAM" id="MobiDB-lite"/>
    </source>
</evidence>
<sequence length="484" mass="54975">MGDSSLRLHRPFCRLSLAVAGRKLLAGAKKKRRPKGEDAIDTLSNMPKKKRLPVVIAILLCGLILPGCWDKRELDQYAFVLSMGVDLGPQEEIELTVRISIPSSLTAQAGRGGVSSPAEVSKVITATGRTIPEAMSHLDSQVERQVSYMHCRTVLLGEKIAQHGIVPYLDVFNRYREFRRALFVFIVKDVAVRDIFMNTTPVLETNVARYLESIATSEERTDYAPVTRLLDINRTIEEYHVDTVISVFALNDQILKEKPDSKVKPRPTPEFRKDGTETPGVEPETSAGHLHRSGGNPLEYIGSAVFIGGKLVTYMDGAENRIWSMLIGRYNTGLWTFPDPHQPGKYVSMRLNHGDPLRVTVDDSVHPIRIEVKVELDGTIVEISSRKPYATPEGFRDMEAFINRELNSQAIRLVKRMQKIPADPFQFVRTLRMRTLTTGEYWNIPWREWFRDAEFIADIHVHVRRPGYQVQPDEPLKQEEHLVR</sequence>
<evidence type="ECO:0000256" key="4">
    <source>
        <dbReference type="ARBA" id="ARBA00022729"/>
    </source>
</evidence>
<dbReference type="Pfam" id="PF25198">
    <property type="entry name" value="Spore_GerAC_N"/>
    <property type="match status" value="1"/>
</dbReference>
<dbReference type="Gene3D" id="3.30.300.210">
    <property type="entry name" value="Nutrient germinant receptor protein C, domain 3"/>
    <property type="match status" value="1"/>
</dbReference>
<reference evidence="11 12" key="1">
    <citation type="submission" date="2020-01" db="EMBL/GenBank/DDBJ databases">
        <title>Whole genome sequence of Heliobacterium gestii DSM 11169.</title>
        <authorList>
            <person name="Kyndt J.A."/>
            <person name="Meyer T.E."/>
        </authorList>
    </citation>
    <scope>NUCLEOTIDE SEQUENCE [LARGE SCALE GENOMIC DNA]</scope>
    <source>
        <strain evidence="11 12">DSM 11169</strain>
    </source>
</reference>
<keyword evidence="4" id="KW-0732">Signal</keyword>
<dbReference type="PANTHER" id="PTHR35789:SF1">
    <property type="entry name" value="SPORE GERMINATION PROTEIN B3"/>
    <property type="match status" value="1"/>
</dbReference>
<dbReference type="NCBIfam" id="TIGR02887">
    <property type="entry name" value="spore_ger_x_C"/>
    <property type="match status" value="1"/>
</dbReference>
<name>A0A845LCP1_HELGE</name>
<evidence type="ECO:0000256" key="1">
    <source>
        <dbReference type="ARBA" id="ARBA00004635"/>
    </source>
</evidence>
<dbReference type="InterPro" id="IPR046953">
    <property type="entry name" value="Spore_GerAC-like_C"/>
</dbReference>
<dbReference type="InterPro" id="IPR008844">
    <property type="entry name" value="Spore_GerAC-like"/>
</dbReference>
<evidence type="ECO:0000256" key="3">
    <source>
        <dbReference type="ARBA" id="ARBA00022544"/>
    </source>
</evidence>
<keyword evidence="7" id="KW-0449">Lipoprotein</keyword>
<comment type="caution">
    <text evidence="11">The sequence shown here is derived from an EMBL/GenBank/DDBJ whole genome shotgun (WGS) entry which is preliminary data.</text>
</comment>
<keyword evidence="6" id="KW-0564">Palmitate</keyword>
<organism evidence="11 12">
    <name type="scientific">Heliomicrobium gestii</name>
    <name type="common">Heliobacterium gestii</name>
    <dbReference type="NCBI Taxonomy" id="2699"/>
    <lineage>
        <taxon>Bacteria</taxon>
        <taxon>Bacillati</taxon>
        <taxon>Bacillota</taxon>
        <taxon>Clostridia</taxon>
        <taxon>Eubacteriales</taxon>
        <taxon>Heliobacteriaceae</taxon>
        <taxon>Heliomicrobium</taxon>
    </lineage>
</organism>
<dbReference type="Proteomes" id="UP000471031">
    <property type="component" value="Unassembled WGS sequence"/>
</dbReference>
<proteinExistence type="inferred from homology"/>
<dbReference type="PANTHER" id="PTHR35789">
    <property type="entry name" value="SPORE GERMINATION PROTEIN B3"/>
    <property type="match status" value="1"/>
</dbReference>
<keyword evidence="5" id="KW-0472">Membrane</keyword>
<gene>
    <name evidence="11" type="ORF">GTO89_13045</name>
</gene>
<feature type="region of interest" description="Disordered" evidence="8">
    <location>
        <begin position="259"/>
        <end position="294"/>
    </location>
</feature>
<dbReference type="InterPro" id="IPR038501">
    <property type="entry name" value="Spore_GerAC_C_sf"/>
</dbReference>
<accession>A0A845LCP1</accession>